<evidence type="ECO:0000313" key="3">
    <source>
        <dbReference type="EMBL" id="OIR01333.1"/>
    </source>
</evidence>
<dbReference type="InterPro" id="IPR046947">
    <property type="entry name" value="LytR-like"/>
</dbReference>
<evidence type="ECO:0000259" key="2">
    <source>
        <dbReference type="PROSITE" id="PS50930"/>
    </source>
</evidence>
<dbReference type="PANTHER" id="PTHR37299">
    <property type="entry name" value="TRANSCRIPTIONAL REGULATOR-RELATED"/>
    <property type="match status" value="1"/>
</dbReference>
<proteinExistence type="predicted"/>
<feature type="domain" description="HTH LytTR-type" evidence="2">
    <location>
        <begin position="144"/>
        <end position="248"/>
    </location>
</feature>
<reference evidence="3" key="1">
    <citation type="submission" date="2016-10" db="EMBL/GenBank/DDBJ databases">
        <title>Sequence of Gallionella enrichment culture.</title>
        <authorList>
            <person name="Poehlein A."/>
            <person name="Muehling M."/>
            <person name="Daniel R."/>
        </authorList>
    </citation>
    <scope>NUCLEOTIDE SEQUENCE</scope>
</reference>
<dbReference type="PROSITE" id="PS50110">
    <property type="entry name" value="RESPONSE_REGULATORY"/>
    <property type="match status" value="1"/>
</dbReference>
<dbReference type="Gene3D" id="3.40.50.2300">
    <property type="match status" value="1"/>
</dbReference>
<gene>
    <name evidence="3" type="primary">yehT_5</name>
    <name evidence="3" type="ORF">GALL_166210</name>
</gene>
<evidence type="ECO:0000259" key="1">
    <source>
        <dbReference type="PROSITE" id="PS50110"/>
    </source>
</evidence>
<dbReference type="InterPro" id="IPR007492">
    <property type="entry name" value="LytTR_DNA-bd_dom"/>
</dbReference>
<dbReference type="PROSITE" id="PS50930">
    <property type="entry name" value="HTH_LYTTR"/>
    <property type="match status" value="1"/>
</dbReference>
<protein>
    <submittedName>
        <fullName evidence="3">Transcriptional regulatory protein YehT</fullName>
    </submittedName>
</protein>
<dbReference type="GO" id="GO:0003677">
    <property type="term" value="F:DNA binding"/>
    <property type="evidence" value="ECO:0007669"/>
    <property type="project" value="InterPro"/>
</dbReference>
<dbReference type="PANTHER" id="PTHR37299:SF1">
    <property type="entry name" value="STAGE 0 SPORULATION PROTEIN A HOMOLOG"/>
    <property type="match status" value="1"/>
</dbReference>
<dbReference type="GO" id="GO:0000156">
    <property type="term" value="F:phosphorelay response regulator activity"/>
    <property type="evidence" value="ECO:0007669"/>
    <property type="project" value="InterPro"/>
</dbReference>
<dbReference type="InterPro" id="IPR011006">
    <property type="entry name" value="CheY-like_superfamily"/>
</dbReference>
<dbReference type="SMART" id="SM00448">
    <property type="entry name" value="REC"/>
    <property type="match status" value="1"/>
</dbReference>
<comment type="caution">
    <text evidence="3">The sequence shown here is derived from an EMBL/GenBank/DDBJ whole genome shotgun (WGS) entry which is preliminary data.</text>
</comment>
<dbReference type="SMART" id="SM00850">
    <property type="entry name" value="LytTR"/>
    <property type="match status" value="1"/>
</dbReference>
<organism evidence="3">
    <name type="scientific">mine drainage metagenome</name>
    <dbReference type="NCBI Taxonomy" id="410659"/>
    <lineage>
        <taxon>unclassified sequences</taxon>
        <taxon>metagenomes</taxon>
        <taxon>ecological metagenomes</taxon>
    </lineage>
</organism>
<dbReference type="SUPFAM" id="SSF52172">
    <property type="entry name" value="CheY-like"/>
    <property type="match status" value="1"/>
</dbReference>
<accession>A0A1J5SAW9</accession>
<dbReference type="EMBL" id="MLJW01000085">
    <property type="protein sequence ID" value="OIR01333.1"/>
    <property type="molecule type" value="Genomic_DNA"/>
</dbReference>
<dbReference type="Pfam" id="PF04397">
    <property type="entry name" value="LytTR"/>
    <property type="match status" value="1"/>
</dbReference>
<feature type="domain" description="Response regulatory" evidence="1">
    <location>
        <begin position="2"/>
        <end position="115"/>
    </location>
</feature>
<sequence>MKAVIIEDEKKNRVQLKSLLVKHCKQVRLIGEAADADEGIKMIKEINPDLIFLDIQMPHQSGFDMLAALGEYNFEVIFVTGYDQYGVQAIKFSALDYLLKPVKPDELIKAVTKAETKKRKKQTHEQIINLLSVVNNSRKTEHRIALPMMKEIRFISPDEIIRCESANNYTQFYLQNGEKLLVSKGIYAYDEMLKDYHFIRCHQSHLVNRIFIKSLLKEDTIFELLLKDGSHIPVSRLKIDMVKEELIK</sequence>
<dbReference type="AlphaFoldDB" id="A0A1J5SAW9"/>
<dbReference type="Gene3D" id="2.40.50.1020">
    <property type="entry name" value="LytTr DNA-binding domain"/>
    <property type="match status" value="1"/>
</dbReference>
<dbReference type="Pfam" id="PF00072">
    <property type="entry name" value="Response_reg"/>
    <property type="match status" value="1"/>
</dbReference>
<name>A0A1J5SAW9_9ZZZZ</name>
<dbReference type="InterPro" id="IPR001789">
    <property type="entry name" value="Sig_transdc_resp-reg_receiver"/>
</dbReference>